<dbReference type="AlphaFoldDB" id="A0A930YD68"/>
<keyword evidence="1" id="KW-0472">Membrane</keyword>
<keyword evidence="1" id="KW-1133">Transmembrane helix</keyword>
<comment type="caution">
    <text evidence="2">The sequence shown here is derived from an EMBL/GenBank/DDBJ whole genome shotgun (WGS) entry which is preliminary data.</text>
</comment>
<feature type="transmembrane region" description="Helical" evidence="1">
    <location>
        <begin position="86"/>
        <end position="111"/>
    </location>
</feature>
<evidence type="ECO:0000313" key="2">
    <source>
        <dbReference type="EMBL" id="MBF4763916.1"/>
    </source>
</evidence>
<dbReference type="Proteomes" id="UP000640489">
    <property type="component" value="Unassembled WGS sequence"/>
</dbReference>
<dbReference type="Pfam" id="PF04306">
    <property type="entry name" value="DUF456"/>
    <property type="match status" value="1"/>
</dbReference>
<protein>
    <submittedName>
        <fullName evidence="2">DUF456 domain-containing protein</fullName>
    </submittedName>
</protein>
<keyword evidence="1" id="KW-0812">Transmembrane</keyword>
<name>A0A930YD68_9ACTN</name>
<feature type="transmembrane region" description="Helical" evidence="1">
    <location>
        <begin position="6"/>
        <end position="39"/>
    </location>
</feature>
<sequence length="158" mass="15971">MSLVEVVVALAILVGLVGVVVPVLPGLVLVLVAVLVWAVDVGGGTAWTVFGLATAVLVAGTVVKYAVPGRRLKSSGIPASTTWFGIALGVVGFFVIPVVGLIIGFVLGVYLAEHRRVGSAAAWPSTQQALRAVGVSILIELAAGILAALVWVVGVVVT</sequence>
<gene>
    <name evidence="2" type="ORF">ISU07_12335</name>
</gene>
<organism evidence="2 3">
    <name type="scientific">Nocardioides islandensis</name>
    <dbReference type="NCBI Taxonomy" id="433663"/>
    <lineage>
        <taxon>Bacteria</taxon>
        <taxon>Bacillati</taxon>
        <taxon>Actinomycetota</taxon>
        <taxon>Actinomycetes</taxon>
        <taxon>Propionibacteriales</taxon>
        <taxon>Nocardioidaceae</taxon>
        <taxon>Nocardioides</taxon>
    </lineage>
</organism>
<proteinExistence type="predicted"/>
<accession>A0A930YD68</accession>
<evidence type="ECO:0000256" key="1">
    <source>
        <dbReference type="SAM" id="Phobius"/>
    </source>
</evidence>
<feature type="transmembrane region" description="Helical" evidence="1">
    <location>
        <begin position="46"/>
        <end position="66"/>
    </location>
</feature>
<dbReference type="InterPro" id="IPR007403">
    <property type="entry name" value="DUF456"/>
</dbReference>
<evidence type="ECO:0000313" key="3">
    <source>
        <dbReference type="Proteomes" id="UP000640489"/>
    </source>
</evidence>
<dbReference type="RefSeq" id="WP_194707088.1">
    <property type="nucleotide sequence ID" value="NZ_JADKPN010000006.1"/>
</dbReference>
<dbReference type="EMBL" id="JADKPN010000006">
    <property type="protein sequence ID" value="MBF4763916.1"/>
    <property type="molecule type" value="Genomic_DNA"/>
</dbReference>
<keyword evidence="3" id="KW-1185">Reference proteome</keyword>
<reference evidence="2" key="1">
    <citation type="submission" date="2020-11" db="EMBL/GenBank/DDBJ databases">
        <title>Nocardioides sp. nov., isolated from Soil of Cynanchum wilfordii Hemsley rhizosphere.</title>
        <authorList>
            <person name="Lee J.-S."/>
            <person name="Suh M.K."/>
            <person name="Kim J.-S."/>
        </authorList>
    </citation>
    <scope>NUCLEOTIDE SEQUENCE</scope>
    <source>
        <strain evidence="2">KCTC 19275</strain>
    </source>
</reference>
<feature type="transmembrane region" description="Helical" evidence="1">
    <location>
        <begin position="132"/>
        <end position="157"/>
    </location>
</feature>